<organism evidence="3 4">
    <name type="scientific">Lapillicoccus jejuensis</name>
    <dbReference type="NCBI Taxonomy" id="402171"/>
    <lineage>
        <taxon>Bacteria</taxon>
        <taxon>Bacillati</taxon>
        <taxon>Actinomycetota</taxon>
        <taxon>Actinomycetes</taxon>
        <taxon>Micrococcales</taxon>
        <taxon>Intrasporangiaceae</taxon>
        <taxon>Lapillicoccus</taxon>
    </lineage>
</organism>
<dbReference type="AlphaFoldDB" id="A0A542E5R3"/>
<dbReference type="GO" id="GO:0003677">
    <property type="term" value="F:DNA binding"/>
    <property type="evidence" value="ECO:0007669"/>
    <property type="project" value="InterPro"/>
</dbReference>
<feature type="domain" description="DNA-binding protein Rv2175c wHTH" evidence="2">
    <location>
        <begin position="5"/>
        <end position="54"/>
    </location>
</feature>
<dbReference type="Pfam" id="PF18367">
    <property type="entry name" value="Rv2175c_C"/>
    <property type="match status" value="1"/>
</dbReference>
<evidence type="ECO:0000259" key="2">
    <source>
        <dbReference type="Pfam" id="PF21531"/>
    </source>
</evidence>
<reference evidence="3 4" key="1">
    <citation type="submission" date="2019-06" db="EMBL/GenBank/DDBJ databases">
        <title>Sequencing the genomes of 1000 actinobacteria strains.</title>
        <authorList>
            <person name="Klenk H.-P."/>
        </authorList>
    </citation>
    <scope>NUCLEOTIDE SEQUENCE [LARGE SCALE GENOMIC DNA]</scope>
    <source>
        <strain evidence="3 4">DSM 18607</strain>
    </source>
</reference>
<accession>A0A542E5R3</accession>
<dbReference type="OrthoDB" id="3784042at2"/>
<evidence type="ECO:0000313" key="3">
    <source>
        <dbReference type="EMBL" id="TQJ10624.1"/>
    </source>
</evidence>
<proteinExistence type="predicted"/>
<gene>
    <name evidence="3" type="ORF">FB458_3753</name>
</gene>
<name>A0A542E5R3_9MICO</name>
<sequence>MQEVVDLVGAWTTVPDVAERCGVPLSRVRQWVADRELLTLRFGERGVASIPARFVGDEGPRPELRGTFTLLADGGMNDLEVIRWLFTPDDALSVDGAPMDALEAGFKTEVRRRAQILAF</sequence>
<keyword evidence="4" id="KW-1185">Reference proteome</keyword>
<dbReference type="InterPro" id="IPR048576">
    <property type="entry name" value="Rv2175c_wHTH"/>
</dbReference>
<dbReference type="Pfam" id="PF21531">
    <property type="entry name" value="Rv2175c_wHTH"/>
    <property type="match status" value="1"/>
</dbReference>
<evidence type="ECO:0000259" key="1">
    <source>
        <dbReference type="Pfam" id="PF18367"/>
    </source>
</evidence>
<dbReference type="EMBL" id="VFMN01000001">
    <property type="protein sequence ID" value="TQJ10624.1"/>
    <property type="molecule type" value="Genomic_DNA"/>
</dbReference>
<dbReference type="InterPro" id="IPR041098">
    <property type="entry name" value="Rv2175c_C"/>
</dbReference>
<feature type="domain" description="Rv2175c C-terminal" evidence="1">
    <location>
        <begin position="63"/>
        <end position="118"/>
    </location>
</feature>
<evidence type="ECO:0000313" key="4">
    <source>
        <dbReference type="Proteomes" id="UP000317893"/>
    </source>
</evidence>
<protein>
    <submittedName>
        <fullName evidence="3">Uncharacterized protein</fullName>
    </submittedName>
</protein>
<dbReference type="Proteomes" id="UP000317893">
    <property type="component" value="Unassembled WGS sequence"/>
</dbReference>
<comment type="caution">
    <text evidence="3">The sequence shown here is derived from an EMBL/GenBank/DDBJ whole genome shotgun (WGS) entry which is preliminary data.</text>
</comment>